<evidence type="ECO:0000256" key="1">
    <source>
        <dbReference type="SAM" id="MobiDB-lite"/>
    </source>
</evidence>
<feature type="region of interest" description="Disordered" evidence="1">
    <location>
        <begin position="72"/>
        <end position="100"/>
    </location>
</feature>
<keyword evidence="3" id="KW-1185">Reference proteome</keyword>
<gene>
    <name evidence="2" type="ORF">TIFTF001_026118</name>
</gene>
<organism evidence="2 3">
    <name type="scientific">Ficus carica</name>
    <name type="common">Common fig</name>
    <dbReference type="NCBI Taxonomy" id="3494"/>
    <lineage>
        <taxon>Eukaryota</taxon>
        <taxon>Viridiplantae</taxon>
        <taxon>Streptophyta</taxon>
        <taxon>Embryophyta</taxon>
        <taxon>Tracheophyta</taxon>
        <taxon>Spermatophyta</taxon>
        <taxon>Magnoliopsida</taxon>
        <taxon>eudicotyledons</taxon>
        <taxon>Gunneridae</taxon>
        <taxon>Pentapetalae</taxon>
        <taxon>rosids</taxon>
        <taxon>fabids</taxon>
        <taxon>Rosales</taxon>
        <taxon>Moraceae</taxon>
        <taxon>Ficeae</taxon>
        <taxon>Ficus</taxon>
    </lineage>
</organism>
<reference evidence="2" key="1">
    <citation type="submission" date="2023-07" db="EMBL/GenBank/DDBJ databases">
        <title>draft genome sequence of fig (Ficus carica).</title>
        <authorList>
            <person name="Takahashi T."/>
            <person name="Nishimura K."/>
        </authorList>
    </citation>
    <scope>NUCLEOTIDE SEQUENCE</scope>
</reference>
<accession>A0AA88ARR8</accession>
<comment type="caution">
    <text evidence="2">The sequence shown here is derived from an EMBL/GenBank/DDBJ whole genome shotgun (WGS) entry which is preliminary data.</text>
</comment>
<dbReference type="EMBL" id="BTGU01000067">
    <property type="protein sequence ID" value="GMN57007.1"/>
    <property type="molecule type" value="Genomic_DNA"/>
</dbReference>
<proteinExistence type="predicted"/>
<name>A0AA88ARR8_FICCA</name>
<protein>
    <submittedName>
        <fullName evidence="2">Uncharacterized protein</fullName>
    </submittedName>
</protein>
<dbReference type="Gramene" id="FCD_00029023-RA">
    <property type="protein sequence ID" value="FCD_00029023-RA:cds"/>
    <property type="gene ID" value="FCD_00029023"/>
</dbReference>
<dbReference type="AlphaFoldDB" id="A0AA88ARR8"/>
<evidence type="ECO:0000313" key="2">
    <source>
        <dbReference type="EMBL" id="GMN57007.1"/>
    </source>
</evidence>
<evidence type="ECO:0000313" key="3">
    <source>
        <dbReference type="Proteomes" id="UP001187192"/>
    </source>
</evidence>
<sequence length="100" mass="11316">MMPPIYMRRLHLMESSPPLGAIYTLWSLLHLSELFPSHRVVTNLSSYLQLFSRLCLIKPPLPRKVVFAFSSSHHLSEPPSPPRGSSTSRSCLYLIKSSPP</sequence>
<dbReference type="Proteomes" id="UP001187192">
    <property type="component" value="Unassembled WGS sequence"/>
</dbReference>